<dbReference type="Proteomes" id="UP001054821">
    <property type="component" value="Chromosome 3"/>
</dbReference>
<proteinExistence type="predicted"/>
<evidence type="ECO:0000259" key="1">
    <source>
        <dbReference type="Pfam" id="PF13456"/>
    </source>
</evidence>
<organism evidence="2 3">
    <name type="scientific">Prunus dulcis</name>
    <name type="common">Almond</name>
    <name type="synonym">Amygdalus dulcis</name>
    <dbReference type="NCBI Taxonomy" id="3755"/>
    <lineage>
        <taxon>Eukaryota</taxon>
        <taxon>Viridiplantae</taxon>
        <taxon>Streptophyta</taxon>
        <taxon>Embryophyta</taxon>
        <taxon>Tracheophyta</taxon>
        <taxon>Spermatophyta</taxon>
        <taxon>Magnoliopsida</taxon>
        <taxon>eudicotyledons</taxon>
        <taxon>Gunneridae</taxon>
        <taxon>Pentapetalae</taxon>
        <taxon>rosids</taxon>
        <taxon>fabids</taxon>
        <taxon>Rosales</taxon>
        <taxon>Rosaceae</taxon>
        <taxon>Amygdaloideae</taxon>
        <taxon>Amygdaleae</taxon>
        <taxon>Prunus</taxon>
    </lineage>
</organism>
<dbReference type="EMBL" id="JAJFAZ020000003">
    <property type="protein sequence ID" value="KAI5339130.1"/>
    <property type="molecule type" value="Genomic_DNA"/>
</dbReference>
<evidence type="ECO:0000313" key="3">
    <source>
        <dbReference type="Proteomes" id="UP001054821"/>
    </source>
</evidence>
<dbReference type="InterPro" id="IPR002156">
    <property type="entry name" value="RNaseH_domain"/>
</dbReference>
<name>A0AAD4ZAQ1_PRUDU</name>
<reference evidence="2 3" key="1">
    <citation type="journal article" date="2022" name="G3 (Bethesda)">
        <title>Whole-genome sequence and methylome profiling of the almond [Prunus dulcis (Mill.) D.A. Webb] cultivar 'Nonpareil'.</title>
        <authorList>
            <person name="D'Amico-Willman K.M."/>
            <person name="Ouma W.Z."/>
            <person name="Meulia T."/>
            <person name="Sideli G.M."/>
            <person name="Gradziel T.M."/>
            <person name="Fresnedo-Ramirez J."/>
        </authorList>
    </citation>
    <scope>NUCLEOTIDE SEQUENCE [LARGE SCALE GENOMIC DNA]</scope>
    <source>
        <strain evidence="2">Clone GOH B32 T37-40</strain>
    </source>
</reference>
<dbReference type="GO" id="GO:0004523">
    <property type="term" value="F:RNA-DNA hybrid ribonuclease activity"/>
    <property type="evidence" value="ECO:0007669"/>
    <property type="project" value="InterPro"/>
</dbReference>
<accession>A0AAD4ZAQ1</accession>
<dbReference type="GO" id="GO:0003676">
    <property type="term" value="F:nucleic acid binding"/>
    <property type="evidence" value="ECO:0007669"/>
    <property type="project" value="InterPro"/>
</dbReference>
<gene>
    <name evidence="2" type="ORF">L3X38_018402</name>
</gene>
<evidence type="ECO:0000313" key="2">
    <source>
        <dbReference type="EMBL" id="KAI5339130.1"/>
    </source>
</evidence>
<dbReference type="Pfam" id="PF13456">
    <property type="entry name" value="RVT_3"/>
    <property type="match status" value="1"/>
</dbReference>
<sequence length="135" mass="15412">MGSLKHLQWFFGEGRCSCTSLRLNGSASDCGWSSERCFLPSCAYVVGRGVEMRYMQFGAVRQVENFGVLLVEAISYLNDIEVLWTNIGNFVQDVRLLMERLSVVEVHYQPRQGNRVAHSLAQFGLKEHTWFISED</sequence>
<comment type="caution">
    <text evidence="2">The sequence shown here is derived from an EMBL/GenBank/DDBJ whole genome shotgun (WGS) entry which is preliminary data.</text>
</comment>
<feature type="domain" description="RNase H type-1" evidence="1">
    <location>
        <begin position="85"/>
        <end position="123"/>
    </location>
</feature>
<keyword evidence="3" id="KW-1185">Reference proteome</keyword>
<protein>
    <recommendedName>
        <fullName evidence="1">RNase H type-1 domain-containing protein</fullName>
    </recommendedName>
</protein>
<dbReference type="AlphaFoldDB" id="A0AAD4ZAQ1"/>